<comment type="caution">
    <text evidence="1">The sequence shown here is derived from an EMBL/GenBank/DDBJ whole genome shotgun (WGS) entry which is preliminary data.</text>
</comment>
<evidence type="ECO:0000313" key="1">
    <source>
        <dbReference type="EMBL" id="GAI96994.1"/>
    </source>
</evidence>
<sequence length="66" mass="7428">MPGLYYDLLNHPLAELSSIDVQPPGPQLRTQFRSLYRATAVLPQYMNSISRCEGTSDDKPALHQII</sequence>
<protein>
    <submittedName>
        <fullName evidence="1">Uncharacterized protein</fullName>
    </submittedName>
</protein>
<dbReference type="EMBL" id="BARW01020897">
    <property type="protein sequence ID" value="GAI96994.1"/>
    <property type="molecule type" value="Genomic_DNA"/>
</dbReference>
<proteinExistence type="predicted"/>
<dbReference type="AlphaFoldDB" id="X1UXC1"/>
<reference evidence="1" key="1">
    <citation type="journal article" date="2014" name="Front. Microbiol.">
        <title>High frequency of phylogenetically diverse reductive dehalogenase-homologous genes in deep subseafloor sedimentary metagenomes.</title>
        <authorList>
            <person name="Kawai M."/>
            <person name="Futagami T."/>
            <person name="Toyoda A."/>
            <person name="Takaki Y."/>
            <person name="Nishi S."/>
            <person name="Hori S."/>
            <person name="Arai W."/>
            <person name="Tsubouchi T."/>
            <person name="Morono Y."/>
            <person name="Uchiyama I."/>
            <person name="Ito T."/>
            <person name="Fujiyama A."/>
            <person name="Inagaki F."/>
            <person name="Takami H."/>
        </authorList>
    </citation>
    <scope>NUCLEOTIDE SEQUENCE</scope>
    <source>
        <strain evidence="1">Expedition CK06-06</strain>
    </source>
</reference>
<name>X1UXC1_9ZZZZ</name>
<organism evidence="1">
    <name type="scientific">marine sediment metagenome</name>
    <dbReference type="NCBI Taxonomy" id="412755"/>
    <lineage>
        <taxon>unclassified sequences</taxon>
        <taxon>metagenomes</taxon>
        <taxon>ecological metagenomes</taxon>
    </lineage>
</organism>
<accession>X1UXC1</accession>
<gene>
    <name evidence="1" type="ORF">S12H4_35210</name>
</gene>